<proteinExistence type="inferred from homology"/>
<dbReference type="GO" id="GO:0005576">
    <property type="term" value="C:extracellular region"/>
    <property type="evidence" value="ECO:0007669"/>
    <property type="project" value="UniProtKB-SubCell"/>
</dbReference>
<evidence type="ECO:0000256" key="6">
    <source>
        <dbReference type="SAM" id="MobiDB-lite"/>
    </source>
</evidence>
<keyword evidence="3" id="KW-0964">Secreted</keyword>
<evidence type="ECO:0000256" key="2">
    <source>
        <dbReference type="ARBA" id="ARBA00005679"/>
    </source>
</evidence>
<evidence type="ECO:0000256" key="4">
    <source>
        <dbReference type="ARBA" id="ARBA00022729"/>
    </source>
</evidence>
<dbReference type="Pfam" id="PF03227">
    <property type="entry name" value="GILT"/>
    <property type="match status" value="1"/>
</dbReference>
<comment type="similarity">
    <text evidence="2">Belongs to the GILT family.</text>
</comment>
<dbReference type="PANTHER" id="PTHR13234:SF8">
    <property type="entry name" value="GAMMA-INTERFERON-INDUCIBLE LYSOSOMAL THIOL REDUCTASE"/>
    <property type="match status" value="1"/>
</dbReference>
<feature type="region of interest" description="Disordered" evidence="6">
    <location>
        <begin position="73"/>
        <end position="98"/>
    </location>
</feature>
<keyword evidence="5" id="KW-0325">Glycoprotein</keyword>
<feature type="compositionally biased region" description="Low complexity" evidence="6">
    <location>
        <begin position="73"/>
        <end position="88"/>
    </location>
</feature>
<protein>
    <recommendedName>
        <fullName evidence="9">Gamma interferon inducible lysosomal thiol reductase</fullName>
    </recommendedName>
</protein>
<comment type="caution">
    <text evidence="7">The sequence shown here is derived from an EMBL/GenBank/DDBJ whole genome shotgun (WGS) entry which is preliminary data.</text>
</comment>
<comment type="subcellular location">
    <subcellularLocation>
        <location evidence="1">Secreted</location>
    </subcellularLocation>
</comment>
<dbReference type="PANTHER" id="PTHR13234">
    <property type="entry name" value="GAMMA-INTERFERON INDUCIBLE LYSOSOMAL THIOL REDUCTASE GILT"/>
    <property type="match status" value="1"/>
</dbReference>
<dbReference type="EMBL" id="NMPR01000304">
    <property type="protein sequence ID" value="KAA8622158.1"/>
    <property type="molecule type" value="Genomic_DNA"/>
</dbReference>
<dbReference type="VEuPathDB" id="FungiDB:SMAC_07058"/>
<evidence type="ECO:0008006" key="9">
    <source>
        <dbReference type="Google" id="ProtNLM"/>
    </source>
</evidence>
<accession>A0A8S8ZDU8</accession>
<organism evidence="7 8">
    <name type="scientific">Sordaria macrospora</name>
    <dbReference type="NCBI Taxonomy" id="5147"/>
    <lineage>
        <taxon>Eukaryota</taxon>
        <taxon>Fungi</taxon>
        <taxon>Dikarya</taxon>
        <taxon>Ascomycota</taxon>
        <taxon>Pezizomycotina</taxon>
        <taxon>Sordariomycetes</taxon>
        <taxon>Sordariomycetidae</taxon>
        <taxon>Sordariales</taxon>
        <taxon>Sordariaceae</taxon>
        <taxon>Sordaria</taxon>
    </lineage>
</organism>
<keyword evidence="4" id="KW-0732">Signal</keyword>
<dbReference type="InterPro" id="IPR004911">
    <property type="entry name" value="Interferon-induced_GILT"/>
</dbReference>
<name>A0A8S8ZDU8_SORMA</name>
<evidence type="ECO:0000256" key="1">
    <source>
        <dbReference type="ARBA" id="ARBA00004613"/>
    </source>
</evidence>
<evidence type="ECO:0000256" key="5">
    <source>
        <dbReference type="ARBA" id="ARBA00023180"/>
    </source>
</evidence>
<evidence type="ECO:0000313" key="8">
    <source>
        <dbReference type="Proteomes" id="UP000433876"/>
    </source>
</evidence>
<evidence type="ECO:0000313" key="7">
    <source>
        <dbReference type="EMBL" id="KAA8622158.1"/>
    </source>
</evidence>
<dbReference type="GO" id="GO:0016671">
    <property type="term" value="F:oxidoreductase activity, acting on a sulfur group of donors, disulfide as acceptor"/>
    <property type="evidence" value="ECO:0007669"/>
    <property type="project" value="InterPro"/>
</dbReference>
<gene>
    <name evidence="7" type="ORF">SMACR_07058</name>
</gene>
<dbReference type="Proteomes" id="UP000433876">
    <property type="component" value="Unassembled WGS sequence"/>
</dbReference>
<evidence type="ECO:0000256" key="3">
    <source>
        <dbReference type="ARBA" id="ARBA00022525"/>
    </source>
</evidence>
<reference evidence="7 8" key="1">
    <citation type="submission" date="2017-07" db="EMBL/GenBank/DDBJ databases">
        <title>Genome sequence of the Sordaria macrospora wild type strain R19027.</title>
        <authorList>
            <person name="Nowrousian M."/>
            <person name="Teichert I."/>
            <person name="Kueck U."/>
        </authorList>
    </citation>
    <scope>NUCLEOTIDE SEQUENCE [LARGE SCALE GENOMIC DNA]</scope>
    <source>
        <strain evidence="7 8">R19027</strain>
        <tissue evidence="7">Mycelium</tissue>
    </source>
</reference>
<sequence length="352" mass="38856">MAVTHLSDDVFGPQHQICRLFLFSHRLQLLTLSTISKLISHQAAVIQDILYTTKNHQIHNNIANMDEKTLLPTTTPTTINSPIPSETTNKNDNSQNGRDKHALRRILVAVCLMVMVWTLCGLDMDMDLDDSDGLSEWSLVDLSTINAIAIPPTTNADVGGDTTEHEPVALEAHIMSKCPDARDCLRELVLPAMQRVYTKVNFTLSFIGTPTNSDDGVACKHGPEECLGNIIELCAQKLYPDPKIFLGFTMCLTKNYDEIPQRSLIEDCALEHAIDFDKLNQCATKDDGALGMALLKDSVKRSADAGVTKSCTVRLDNEIFCIRDGGQWSDCPHGSSVNDLVLAVEKLYGREN</sequence>
<dbReference type="AlphaFoldDB" id="A0A8S8ZDU8"/>